<dbReference type="SUPFAM" id="SSF52200">
    <property type="entry name" value="Toll/Interleukin receptor TIR domain"/>
    <property type="match status" value="1"/>
</dbReference>
<name>A0A150PB66_SORCE</name>
<evidence type="ECO:0000313" key="3">
    <source>
        <dbReference type="Proteomes" id="UP000075604"/>
    </source>
</evidence>
<dbReference type="PROSITE" id="PS50104">
    <property type="entry name" value="TIR"/>
    <property type="match status" value="1"/>
</dbReference>
<evidence type="ECO:0000313" key="2">
    <source>
        <dbReference type="EMBL" id="KYF52932.1"/>
    </source>
</evidence>
<reference evidence="2 3" key="1">
    <citation type="submission" date="2014-02" db="EMBL/GenBank/DDBJ databases">
        <title>The small core and large imbalanced accessory genome model reveals a collaborative survival strategy of Sorangium cellulosum strains in nature.</title>
        <authorList>
            <person name="Han K."/>
            <person name="Peng R."/>
            <person name="Blom J."/>
            <person name="Li Y.-Z."/>
        </authorList>
    </citation>
    <scope>NUCLEOTIDE SEQUENCE [LARGE SCALE GENOMIC DNA]</scope>
    <source>
        <strain evidence="2 3">So0157-18</strain>
    </source>
</reference>
<gene>
    <name evidence="2" type="ORF">BE04_45580</name>
</gene>
<organism evidence="2 3">
    <name type="scientific">Sorangium cellulosum</name>
    <name type="common">Polyangium cellulosum</name>
    <dbReference type="NCBI Taxonomy" id="56"/>
    <lineage>
        <taxon>Bacteria</taxon>
        <taxon>Pseudomonadati</taxon>
        <taxon>Myxococcota</taxon>
        <taxon>Polyangia</taxon>
        <taxon>Polyangiales</taxon>
        <taxon>Polyangiaceae</taxon>
        <taxon>Sorangium</taxon>
    </lineage>
</organism>
<dbReference type="Gene3D" id="3.40.50.10140">
    <property type="entry name" value="Toll/interleukin-1 receptor homology (TIR) domain"/>
    <property type="match status" value="1"/>
</dbReference>
<dbReference type="SUPFAM" id="SSF52540">
    <property type="entry name" value="P-loop containing nucleoside triphosphate hydrolases"/>
    <property type="match status" value="1"/>
</dbReference>
<protein>
    <recommendedName>
        <fullName evidence="1">TIR domain-containing protein</fullName>
    </recommendedName>
</protein>
<dbReference type="EMBL" id="JELX01003220">
    <property type="protein sequence ID" value="KYF52932.1"/>
    <property type="molecule type" value="Genomic_DNA"/>
</dbReference>
<sequence length="519" mass="57606">MPVDLFFSYSHKDEELRGQLETHLALLEDQGVIRSWHAGKIEPGVDWEEQIVERLDGAHIVLLLVSSDFLASRYCRDVELKRALERHRSGQARVIPVVLRACDWKRGSFAHLQALPKDGKAVKSWMDRDEAWTDVALGIRAAAESILEARVDAAACEPGGAGEPAPPASRPRPLSVHFFEARPISRARADFVGIVPVHSGCYVSRVADDEFTTLLLMPRSFPYILEPRHTGKSSLLVRSLDRAAGSGARTAHVDLQLMGCTEIDEYESFALSLAHCLSDSLQIPSDVVSESFSERLPTGWRLTNFLDAILRAAPTLVILAFDCVDMLLNLHWGEDFLRLVRAWHNKGATHVSWAKYLNVALVGSSEPHDLIPGTAGSPFNVGQRVELLDFSVKEMGALADAYGLATDEPSLRALKELLGGHPAQTHRLFAHAAASGCRDVRMILPDRVLDVLQGELAHARQMLNGSVELRRFLEQLGDGGAELDGRSATALYRMGVLRREGSWVYWRSRLYRDHLLGRR</sequence>
<evidence type="ECO:0000259" key="1">
    <source>
        <dbReference type="PROSITE" id="PS50104"/>
    </source>
</evidence>
<dbReference type="InterPro" id="IPR000157">
    <property type="entry name" value="TIR_dom"/>
</dbReference>
<comment type="caution">
    <text evidence="2">The sequence shown here is derived from an EMBL/GenBank/DDBJ whole genome shotgun (WGS) entry which is preliminary data.</text>
</comment>
<dbReference type="GO" id="GO:0007165">
    <property type="term" value="P:signal transduction"/>
    <property type="evidence" value="ECO:0007669"/>
    <property type="project" value="InterPro"/>
</dbReference>
<dbReference type="Pfam" id="PF13676">
    <property type="entry name" value="TIR_2"/>
    <property type="match status" value="1"/>
</dbReference>
<dbReference type="InterPro" id="IPR035897">
    <property type="entry name" value="Toll_tir_struct_dom_sf"/>
</dbReference>
<proteinExistence type="predicted"/>
<dbReference type="Proteomes" id="UP000075604">
    <property type="component" value="Unassembled WGS sequence"/>
</dbReference>
<feature type="domain" description="TIR" evidence="1">
    <location>
        <begin position="1"/>
        <end position="143"/>
    </location>
</feature>
<dbReference type="InterPro" id="IPR027417">
    <property type="entry name" value="P-loop_NTPase"/>
</dbReference>
<dbReference type="SMART" id="SM00255">
    <property type="entry name" value="TIR"/>
    <property type="match status" value="1"/>
</dbReference>
<dbReference type="AlphaFoldDB" id="A0A150PB66"/>
<accession>A0A150PB66</accession>
<dbReference type="Pfam" id="PF14516">
    <property type="entry name" value="AAA_35"/>
    <property type="match status" value="1"/>
</dbReference>